<keyword evidence="1" id="KW-0040">ANK repeat</keyword>
<name>A0A1S9RRG6_PENBI</name>
<dbReference type="EMBL" id="LJBN01000123">
    <property type="protein sequence ID" value="OOQ87598.1"/>
    <property type="molecule type" value="Genomic_DNA"/>
</dbReference>
<dbReference type="PROSITE" id="PS50297">
    <property type="entry name" value="ANK_REP_REGION"/>
    <property type="match status" value="1"/>
</dbReference>
<proteinExistence type="predicted"/>
<dbReference type="Gene3D" id="1.25.40.20">
    <property type="entry name" value="Ankyrin repeat-containing domain"/>
    <property type="match status" value="2"/>
</dbReference>
<dbReference type="SMART" id="SM00248">
    <property type="entry name" value="ANK"/>
    <property type="match status" value="4"/>
</dbReference>
<reference evidence="4" key="1">
    <citation type="submission" date="2015-09" db="EMBL/GenBank/DDBJ databases">
        <authorList>
            <person name="Fill T.P."/>
            <person name="Baretta J.F."/>
            <person name="de Almeida L.G."/>
            <person name="Rocha M."/>
            <person name="de Souza D.H."/>
            <person name="Malavazi I."/>
            <person name="Cerdeira L.T."/>
            <person name="Hong H."/>
            <person name="Samborskyy M."/>
            <person name="de Vasconcelos A.T."/>
            <person name="Leadlay P."/>
            <person name="Rodrigues-Filho E."/>
        </authorList>
    </citation>
    <scope>NUCLEOTIDE SEQUENCE [LARGE SCALE GENOMIC DNA]</scope>
    <source>
        <strain evidence="4">LaBioMMi 136</strain>
    </source>
</reference>
<dbReference type="InterPro" id="IPR052391">
    <property type="entry name" value="E3_Ligase-Neurotoxin"/>
</dbReference>
<organism evidence="3 4">
    <name type="scientific">Penicillium brasilianum</name>
    <dbReference type="NCBI Taxonomy" id="104259"/>
    <lineage>
        <taxon>Eukaryota</taxon>
        <taxon>Fungi</taxon>
        <taxon>Dikarya</taxon>
        <taxon>Ascomycota</taxon>
        <taxon>Pezizomycotina</taxon>
        <taxon>Eurotiomycetes</taxon>
        <taxon>Eurotiomycetidae</taxon>
        <taxon>Eurotiales</taxon>
        <taxon>Aspergillaceae</taxon>
        <taxon>Penicillium</taxon>
    </lineage>
</organism>
<dbReference type="PANTHER" id="PTHR24133:SF40">
    <property type="entry name" value="ANKYRIN REPEAT DOMAIN 44"/>
    <property type="match status" value="1"/>
</dbReference>
<protein>
    <recommendedName>
        <fullName evidence="2">NACHT-NTPase and P-loop NTPases N-terminal domain-containing protein</fullName>
    </recommendedName>
</protein>
<feature type="domain" description="NACHT-NTPase and P-loop NTPases N-terminal" evidence="2">
    <location>
        <begin position="11"/>
        <end position="136"/>
    </location>
</feature>
<dbReference type="InterPro" id="IPR002110">
    <property type="entry name" value="Ankyrin_rpt"/>
</dbReference>
<evidence type="ECO:0000313" key="3">
    <source>
        <dbReference type="EMBL" id="OOQ87598.1"/>
    </source>
</evidence>
<dbReference type="PANTHER" id="PTHR24133">
    <property type="entry name" value="ANKYRIN DOMAIN-CONTAINING"/>
    <property type="match status" value="1"/>
</dbReference>
<dbReference type="Proteomes" id="UP000190744">
    <property type="component" value="Unassembled WGS sequence"/>
</dbReference>
<sequence>MAEALSVVGAVSSVIQLVEFTTKVFGRVNQYIRRVDEAPETLRGIGIHLPLFIDALQRIQFHIDFGHFNPQTSSALNIMINECYSQMIALDDLMTKLTPEQGDSRLTKTRKAILSLKDESTLERIFSKVSGYIKMLLLYQNSVTATHTMINTKLVLKQLENASFSETTMRIDCVAATGDSRSLSIDNSAPRLASKSLANYFRQNKERRITYFMGLARFGFYWAFQADLDLSWGNYGFSIIPSLHFQRLVKNTSPGFQLVYKCCLYQLDIHTACQELFNLFQRGAISPWDTFPDGRTWLERLLTNFGLRNSIISEFITTLCKCGALTRNKTPLLSLVAGLKDRGLHLKTLKELLASGYDCSLDTTFTDLFGSHRQFRKGDKFAPCFFDQDDGEYEPFLLKFLVECSKNAFGVWGQTPLMDSVLSGSKTEISKLLQHPECLKAKNALGQTVFHLAVLRPDVLSLLIKAYSDFGVPEFNAPDSSGASPLHYAAAYGCTTSVISLLKAGADPLEDGHLTFIITALFWNHWDVAAEALAFLRATPRTSDAFIQNELRYLMTELLDGSDRIGLSPIFRGRSSEILEKMFSLGVDKHMLSGHGKTLLHYAPDSEWIDHLFDSGFQHIDHSDSKGDTALMAFIPDRSDRVWNILARGCNINHRNNRSETALHKACAIGWFYCIRSSIYQDEVTVDPAVLATISRDLAVIAELLHQGADTWILDDCRCPCAPDGCSAFLRMLRSCGYHQDGYIWILECLLMLNEIQGQTVAEKVLFEINRLREFESADMTHVCCRRRLTAHGLTAHEPMDDAEVDEIVDEENEFVTNLEETMRNTSFNPDKEFLEEGWLGLIGEFRTLSISSKPRRFWVSWNPTTVNGEQVLFKSDSLFNSSISDRANIWIEEEEDRFWYSEGFTVPESSIYSSWVEWFFKNSGKYDYPLPVDNNWYEKRKYWATRQAEVLEGLS</sequence>
<comment type="caution">
    <text evidence="3">The sequence shown here is derived from an EMBL/GenBank/DDBJ whole genome shotgun (WGS) entry which is preliminary data.</text>
</comment>
<dbReference type="InterPro" id="IPR036770">
    <property type="entry name" value="Ankyrin_rpt-contain_sf"/>
</dbReference>
<evidence type="ECO:0000313" key="4">
    <source>
        <dbReference type="Proteomes" id="UP000190744"/>
    </source>
</evidence>
<evidence type="ECO:0000259" key="2">
    <source>
        <dbReference type="Pfam" id="PF17107"/>
    </source>
</evidence>
<dbReference type="InterPro" id="IPR031352">
    <property type="entry name" value="SesA"/>
</dbReference>
<gene>
    <name evidence="3" type="ORF">PEBR_15780</name>
</gene>
<dbReference type="PROSITE" id="PS50088">
    <property type="entry name" value="ANK_REPEAT"/>
    <property type="match status" value="1"/>
</dbReference>
<dbReference type="Pfam" id="PF17107">
    <property type="entry name" value="SesA"/>
    <property type="match status" value="1"/>
</dbReference>
<dbReference type="Pfam" id="PF12796">
    <property type="entry name" value="Ank_2"/>
    <property type="match status" value="1"/>
</dbReference>
<dbReference type="AlphaFoldDB" id="A0A1S9RRG6"/>
<dbReference type="SUPFAM" id="SSF48403">
    <property type="entry name" value="Ankyrin repeat"/>
    <property type="match status" value="1"/>
</dbReference>
<accession>A0A1S9RRG6</accession>
<evidence type="ECO:0000256" key="1">
    <source>
        <dbReference type="PROSITE-ProRule" id="PRU00023"/>
    </source>
</evidence>
<feature type="repeat" description="ANK" evidence="1">
    <location>
        <begin position="481"/>
        <end position="507"/>
    </location>
</feature>